<comment type="caution">
    <text evidence="3">The sequence shown here is derived from an EMBL/GenBank/DDBJ whole genome shotgun (WGS) entry which is preliminary data.</text>
</comment>
<keyword evidence="1" id="KW-0732">Signal</keyword>
<dbReference type="EMBL" id="JABBGM010000003">
    <property type="protein sequence ID" value="NML93962.1"/>
    <property type="molecule type" value="Genomic_DNA"/>
</dbReference>
<protein>
    <submittedName>
        <fullName evidence="3">Carotenoid 1,2-hydratase</fullName>
    </submittedName>
</protein>
<feature type="domain" description="AttH" evidence="2">
    <location>
        <begin position="56"/>
        <end position="217"/>
    </location>
</feature>
<sequence length="366" mass="40507">MNWKRGRRLLGRAACWLSAVAMLGGIAASPAQAQLFEQPAPVVLPKDEGAHHSQLEWWYFVGHLYGTDPSGAKREYGYEVTVFQLWPLPLGPATYSWHVAITDVNNKLHRVEERIKADIIPTQTGGFSFTNKDWSISGSQQRYAIKGMLSDGRFGIDLTTSSKIPFVVHNGNGVVDYRPIGKTSAYYSSTALDTVGTIYDNGVPIKVTGISWQDRQWFVKGTVIDGGGTIFGGGWNWFAMQLDNNTQYMLYYLQDPSTGAVVNKFGTRVVNGVSSTLTGAQMDLNVLSTWRSPKSGYNYPSKWKVILPEGAVTVTPQVQDQEMIWPGHRTYWEGTSEVAGTLNGQTVTGRSYVEVNPYNQPYASLP</sequence>
<dbReference type="AlphaFoldDB" id="A0A7Y0BP50"/>
<name>A0A7Y0BP50_9SPHN</name>
<feature type="signal peptide" evidence="1">
    <location>
        <begin position="1"/>
        <end position="33"/>
    </location>
</feature>
<reference evidence="3 4" key="1">
    <citation type="submission" date="2020-04" db="EMBL/GenBank/DDBJ databases">
        <title>Novosphingobium sp. TW-4 isolated from soil.</title>
        <authorList>
            <person name="Dahal R.H."/>
            <person name="Chaudhary D.K."/>
        </authorList>
    </citation>
    <scope>NUCLEOTIDE SEQUENCE [LARGE SCALE GENOMIC DNA]</scope>
    <source>
        <strain evidence="3 4">TW-4</strain>
    </source>
</reference>
<evidence type="ECO:0000313" key="3">
    <source>
        <dbReference type="EMBL" id="NML93962.1"/>
    </source>
</evidence>
<dbReference type="PANTHER" id="PTHR38591:SF1">
    <property type="entry name" value="BLL1000 PROTEIN"/>
    <property type="match status" value="1"/>
</dbReference>
<feature type="chain" id="PRO_5031340458" evidence="1">
    <location>
        <begin position="34"/>
        <end position="366"/>
    </location>
</feature>
<accession>A0A7Y0BP50</accession>
<proteinExistence type="predicted"/>
<organism evidence="3 4">
    <name type="scientific">Novosphingobium olei</name>
    <dbReference type="NCBI Taxonomy" id="2728851"/>
    <lineage>
        <taxon>Bacteria</taxon>
        <taxon>Pseudomonadati</taxon>
        <taxon>Pseudomonadota</taxon>
        <taxon>Alphaproteobacteria</taxon>
        <taxon>Sphingomonadales</taxon>
        <taxon>Sphingomonadaceae</taxon>
        <taxon>Novosphingobium</taxon>
    </lineage>
</organism>
<dbReference type="Gene3D" id="2.40.370.10">
    <property type="entry name" value="AttH-like domain"/>
    <property type="match status" value="2"/>
</dbReference>
<dbReference type="InterPro" id="IPR010791">
    <property type="entry name" value="AttH_dom"/>
</dbReference>
<dbReference type="PANTHER" id="PTHR38591">
    <property type="entry name" value="HYDROLASE"/>
    <property type="match status" value="1"/>
</dbReference>
<keyword evidence="4" id="KW-1185">Reference proteome</keyword>
<dbReference type="Pfam" id="PF07143">
    <property type="entry name" value="CrtC"/>
    <property type="match status" value="1"/>
</dbReference>
<dbReference type="Proteomes" id="UP000583556">
    <property type="component" value="Unassembled WGS sequence"/>
</dbReference>
<dbReference type="InterPro" id="IPR023374">
    <property type="entry name" value="AttH-like_dom_sf"/>
</dbReference>
<evidence type="ECO:0000259" key="2">
    <source>
        <dbReference type="Pfam" id="PF07143"/>
    </source>
</evidence>
<dbReference type="Pfam" id="PF17186">
    <property type="entry name" value="Lipocalin_9"/>
    <property type="match status" value="1"/>
</dbReference>
<gene>
    <name evidence="3" type="ORF">HHL27_09810</name>
</gene>
<evidence type="ECO:0000313" key="4">
    <source>
        <dbReference type="Proteomes" id="UP000583556"/>
    </source>
</evidence>
<dbReference type="RefSeq" id="WP_169493214.1">
    <property type="nucleotide sequence ID" value="NZ_JABBGM010000003.1"/>
</dbReference>
<dbReference type="SUPFAM" id="SSF159245">
    <property type="entry name" value="AttH-like"/>
    <property type="match status" value="1"/>
</dbReference>
<evidence type="ECO:0000256" key="1">
    <source>
        <dbReference type="SAM" id="SignalP"/>
    </source>
</evidence>